<dbReference type="EMBL" id="JGCY01000372">
    <property type="protein sequence ID" value="EXY73152.1"/>
    <property type="molecule type" value="Genomic_DNA"/>
</dbReference>
<evidence type="ECO:0008006" key="3">
    <source>
        <dbReference type="Google" id="ProtNLM"/>
    </source>
</evidence>
<sequence length="241" mass="27004">MRKIIIILLLLCPVLVQAKKKFDRGIVKTVFVPKGQWFMGSTVSYSEQSADKYQFLVLADIDAKGYTFRLSPFGGYFFADNMAAGGRFTYSRTYFNIGNVDINLGDDLSFHIKDDMYLEHNYSASGFLRTYMGLGSSKVFGFFNEVRLTYAYGQGKHSNGTGNDLTGYYQRSHCFEIGAAPGLAAFVSDFASVEVSVGVMGFSYKWVDQVHNQVNQASRHSANGNFKIDLFSINLGMTMYF</sequence>
<name>A0A015SSB9_BACFG</name>
<evidence type="ECO:0000313" key="1">
    <source>
        <dbReference type="EMBL" id="EXY73152.1"/>
    </source>
</evidence>
<proteinExistence type="predicted"/>
<accession>A0A015SSB9</accession>
<gene>
    <name evidence="1" type="ORF">M124_3064</name>
</gene>
<evidence type="ECO:0000313" key="2">
    <source>
        <dbReference type="Proteomes" id="UP000020529"/>
    </source>
</evidence>
<organism evidence="1 2">
    <name type="scientific">Bacteroides fragilis str. 3988T(B)14</name>
    <dbReference type="NCBI Taxonomy" id="1339315"/>
    <lineage>
        <taxon>Bacteria</taxon>
        <taxon>Pseudomonadati</taxon>
        <taxon>Bacteroidota</taxon>
        <taxon>Bacteroidia</taxon>
        <taxon>Bacteroidales</taxon>
        <taxon>Bacteroidaceae</taxon>
        <taxon>Bacteroides</taxon>
    </lineage>
</organism>
<reference evidence="1 2" key="1">
    <citation type="submission" date="2014-02" db="EMBL/GenBank/DDBJ databases">
        <authorList>
            <person name="Sears C."/>
            <person name="Carroll K."/>
            <person name="Sack B.R."/>
            <person name="Qadri F."/>
            <person name="Myers L.L."/>
            <person name="Chung G.-T."/>
            <person name="Escheverria P."/>
            <person name="Fraser C.M."/>
            <person name="Sadzewicz L."/>
            <person name="Shefchek K.A."/>
            <person name="Tallon L."/>
            <person name="Das S.P."/>
            <person name="Daugherty S."/>
            <person name="Mongodin E.F."/>
        </authorList>
    </citation>
    <scope>NUCLEOTIDE SEQUENCE [LARGE SCALE GENOMIC DNA]</scope>
    <source>
        <strain evidence="2">3988T(B)14</strain>
    </source>
</reference>
<dbReference type="Proteomes" id="UP000020529">
    <property type="component" value="Unassembled WGS sequence"/>
</dbReference>
<dbReference type="AlphaFoldDB" id="A0A015SSB9"/>
<dbReference type="RefSeq" id="WP_022347176.1">
    <property type="nucleotide sequence ID" value="NZ_JGCY01000372.1"/>
</dbReference>
<comment type="caution">
    <text evidence="1">The sequence shown here is derived from an EMBL/GenBank/DDBJ whole genome shotgun (WGS) entry which is preliminary data.</text>
</comment>
<dbReference type="PATRIC" id="fig|1339315.3.peg.3736"/>
<protein>
    <recommendedName>
        <fullName evidence="3">Outer membrane protein beta-barrel domain-containing protein</fullName>
    </recommendedName>
</protein>